<evidence type="ECO:0000313" key="14">
    <source>
        <dbReference type="Proteomes" id="UP000289166"/>
    </source>
</evidence>
<dbReference type="InterPro" id="IPR027417">
    <property type="entry name" value="P-loop_NTPase"/>
</dbReference>
<dbReference type="GO" id="GO:0005829">
    <property type="term" value="C:cytosol"/>
    <property type="evidence" value="ECO:0007669"/>
    <property type="project" value="TreeGrafter"/>
</dbReference>
<dbReference type="CDD" id="cd00071">
    <property type="entry name" value="GMPK"/>
    <property type="match status" value="1"/>
</dbReference>
<dbReference type="SUPFAM" id="SSF52540">
    <property type="entry name" value="P-loop containing nucleoside triphosphate hydrolases"/>
    <property type="match status" value="1"/>
</dbReference>
<dbReference type="EMBL" id="RLII01000031">
    <property type="protein sequence ID" value="RXE57882.1"/>
    <property type="molecule type" value="Genomic_DNA"/>
</dbReference>
<keyword evidence="11" id="KW-0963">Cytoplasm</keyword>
<dbReference type="InterPro" id="IPR008145">
    <property type="entry name" value="GK/Ca_channel_bsu"/>
</dbReference>
<dbReference type="InterPro" id="IPR020590">
    <property type="entry name" value="Guanylate_kinase_CS"/>
</dbReference>
<protein>
    <recommendedName>
        <fullName evidence="4 11">Guanylate kinase</fullName>
        <ecNumber evidence="3 11">2.7.4.8</ecNumber>
    </recommendedName>
    <alternativeName>
        <fullName evidence="9 11">GMP kinase</fullName>
    </alternativeName>
</protein>
<comment type="catalytic activity">
    <reaction evidence="10 11">
        <text>GMP + ATP = GDP + ADP</text>
        <dbReference type="Rhea" id="RHEA:20780"/>
        <dbReference type="ChEBI" id="CHEBI:30616"/>
        <dbReference type="ChEBI" id="CHEBI:58115"/>
        <dbReference type="ChEBI" id="CHEBI:58189"/>
        <dbReference type="ChEBI" id="CHEBI:456216"/>
        <dbReference type="EC" id="2.7.4.8"/>
    </reaction>
</comment>
<evidence type="ECO:0000256" key="5">
    <source>
        <dbReference type="ARBA" id="ARBA00022679"/>
    </source>
</evidence>
<evidence type="ECO:0000256" key="6">
    <source>
        <dbReference type="ARBA" id="ARBA00022741"/>
    </source>
</evidence>
<evidence type="ECO:0000256" key="8">
    <source>
        <dbReference type="ARBA" id="ARBA00022840"/>
    </source>
</evidence>
<feature type="binding site" evidence="11">
    <location>
        <begin position="12"/>
        <end position="19"/>
    </location>
    <ligand>
        <name>ATP</name>
        <dbReference type="ChEBI" id="CHEBI:30616"/>
    </ligand>
</feature>
<accession>A0A4Q0I4M7</accession>
<evidence type="ECO:0000256" key="10">
    <source>
        <dbReference type="ARBA" id="ARBA00048594"/>
    </source>
</evidence>
<keyword evidence="8 11" id="KW-0067">ATP-binding</keyword>
<dbReference type="Pfam" id="PF00625">
    <property type="entry name" value="Guanylate_kin"/>
    <property type="match status" value="1"/>
</dbReference>
<comment type="caution">
    <text evidence="13">The sequence shown here is derived from an EMBL/GenBank/DDBJ whole genome shotgun (WGS) entry which is preliminary data.</text>
</comment>
<evidence type="ECO:0000256" key="2">
    <source>
        <dbReference type="ARBA" id="ARBA00005790"/>
    </source>
</evidence>
<dbReference type="Gene3D" id="3.40.50.300">
    <property type="entry name" value="P-loop containing nucleotide triphosphate hydrolases"/>
    <property type="match status" value="1"/>
</dbReference>
<keyword evidence="14" id="KW-1185">Reference proteome</keyword>
<gene>
    <name evidence="11" type="primary">gmk</name>
    <name evidence="13" type="ORF">EFD62_15285</name>
</gene>
<evidence type="ECO:0000256" key="11">
    <source>
        <dbReference type="HAMAP-Rule" id="MF_00328"/>
    </source>
</evidence>
<dbReference type="OrthoDB" id="9808150at2"/>
<keyword evidence="5 11" id="KW-0808">Transferase</keyword>
<evidence type="ECO:0000256" key="4">
    <source>
        <dbReference type="ARBA" id="ARBA00016296"/>
    </source>
</evidence>
<dbReference type="GO" id="GO:0004385">
    <property type="term" value="F:GMP kinase activity"/>
    <property type="evidence" value="ECO:0007669"/>
    <property type="project" value="UniProtKB-UniRule"/>
</dbReference>
<evidence type="ECO:0000313" key="13">
    <source>
        <dbReference type="EMBL" id="RXE57882.1"/>
    </source>
</evidence>
<dbReference type="PANTHER" id="PTHR23117">
    <property type="entry name" value="GUANYLATE KINASE-RELATED"/>
    <property type="match status" value="1"/>
</dbReference>
<evidence type="ECO:0000256" key="1">
    <source>
        <dbReference type="ARBA" id="ARBA00003531"/>
    </source>
</evidence>
<sequence length="201" mass="22850">MCREGLLVVVSGPSGAGKGTVLNLLKDSGDDSIRFSVSATTRAPRKGEVDGLNYFFKTKDEFKLMIENDELFEWVEYCDNFYGTPKKYIESTIKDGYDCLLEIEVEGAANVMKAYPQCVSVFILPPSFEELRRRIEKRGTEDVDVVNKRLDRAKKEIAYASNYDYVIVNDSVEDAVESLRSIINAEKLKFKRNIGILKQFE</sequence>
<dbReference type="GO" id="GO:0005524">
    <property type="term" value="F:ATP binding"/>
    <property type="evidence" value="ECO:0007669"/>
    <property type="project" value="UniProtKB-UniRule"/>
</dbReference>
<feature type="domain" description="Guanylate kinase-like" evidence="12">
    <location>
        <begin position="5"/>
        <end position="184"/>
    </location>
</feature>
<evidence type="ECO:0000256" key="3">
    <source>
        <dbReference type="ARBA" id="ARBA00012961"/>
    </source>
</evidence>
<dbReference type="SMART" id="SM00072">
    <property type="entry name" value="GuKc"/>
    <property type="match status" value="1"/>
</dbReference>
<dbReference type="RefSeq" id="WP_069193228.1">
    <property type="nucleotide sequence ID" value="NZ_RLII01000031.1"/>
</dbReference>
<dbReference type="EC" id="2.7.4.8" evidence="3 11"/>
<name>A0A4Q0I4M7_9FIRM</name>
<dbReference type="PROSITE" id="PS50052">
    <property type="entry name" value="GUANYLATE_KINASE_2"/>
    <property type="match status" value="1"/>
</dbReference>
<comment type="subcellular location">
    <subcellularLocation>
        <location evidence="11">Cytoplasm</location>
    </subcellularLocation>
</comment>
<dbReference type="FunFam" id="3.30.63.10:FF:000002">
    <property type="entry name" value="Guanylate kinase 1"/>
    <property type="match status" value="1"/>
</dbReference>
<dbReference type="AlphaFoldDB" id="A0A4Q0I4M7"/>
<dbReference type="HAMAP" id="MF_00328">
    <property type="entry name" value="Guanylate_kinase"/>
    <property type="match status" value="1"/>
</dbReference>
<dbReference type="InterPro" id="IPR017665">
    <property type="entry name" value="Guanylate_kinase"/>
</dbReference>
<organism evidence="13 14">
    <name type="scientific">Acetivibrio mesophilus</name>
    <dbReference type="NCBI Taxonomy" id="2487273"/>
    <lineage>
        <taxon>Bacteria</taxon>
        <taxon>Bacillati</taxon>
        <taxon>Bacillota</taxon>
        <taxon>Clostridia</taxon>
        <taxon>Eubacteriales</taxon>
        <taxon>Oscillospiraceae</taxon>
        <taxon>Acetivibrio</taxon>
    </lineage>
</organism>
<comment type="function">
    <text evidence="1 11">Essential for recycling GMP and indirectly, cGMP.</text>
</comment>
<evidence type="ECO:0000259" key="12">
    <source>
        <dbReference type="PROSITE" id="PS50052"/>
    </source>
</evidence>
<comment type="similarity">
    <text evidence="2 11">Belongs to the guanylate kinase family.</text>
</comment>
<proteinExistence type="inferred from homology"/>
<dbReference type="Proteomes" id="UP000289166">
    <property type="component" value="Unassembled WGS sequence"/>
</dbReference>
<dbReference type="PROSITE" id="PS00856">
    <property type="entry name" value="GUANYLATE_KINASE_1"/>
    <property type="match status" value="1"/>
</dbReference>
<reference evidence="14" key="1">
    <citation type="submission" date="2018-11" db="EMBL/GenBank/DDBJ databases">
        <title>Genome sequencing of a novel mesophilic and cellulolytic organism within the genus Hungateiclostridium.</title>
        <authorList>
            <person name="Rettenmaier R."/>
            <person name="Liebl W."/>
            <person name="Zverlov V."/>
        </authorList>
    </citation>
    <scope>NUCLEOTIDE SEQUENCE [LARGE SCALE GENOMIC DNA]</scope>
    <source>
        <strain evidence="14">N2K1</strain>
    </source>
</reference>
<dbReference type="InterPro" id="IPR008144">
    <property type="entry name" value="Guanylate_kin-like_dom"/>
</dbReference>
<dbReference type="PANTHER" id="PTHR23117:SF13">
    <property type="entry name" value="GUANYLATE KINASE"/>
    <property type="match status" value="1"/>
</dbReference>
<evidence type="ECO:0000256" key="9">
    <source>
        <dbReference type="ARBA" id="ARBA00030128"/>
    </source>
</evidence>
<dbReference type="NCBIfam" id="TIGR03263">
    <property type="entry name" value="guanyl_kin"/>
    <property type="match status" value="1"/>
</dbReference>
<keyword evidence="6 11" id="KW-0547">Nucleotide-binding</keyword>
<dbReference type="Gene3D" id="3.30.63.10">
    <property type="entry name" value="Guanylate Kinase phosphate binding domain"/>
    <property type="match status" value="1"/>
</dbReference>
<keyword evidence="7 11" id="KW-0418">Kinase</keyword>
<evidence type="ECO:0000256" key="7">
    <source>
        <dbReference type="ARBA" id="ARBA00022777"/>
    </source>
</evidence>